<comment type="caution">
    <text evidence="3">The sequence shown here is derived from an EMBL/GenBank/DDBJ whole genome shotgun (WGS) entry which is preliminary data.</text>
</comment>
<evidence type="ECO:0000313" key="4">
    <source>
        <dbReference type="Proteomes" id="UP000823775"/>
    </source>
</evidence>
<dbReference type="Proteomes" id="UP000823775">
    <property type="component" value="Unassembled WGS sequence"/>
</dbReference>
<dbReference type="InterPro" id="IPR008972">
    <property type="entry name" value="Cupredoxin"/>
</dbReference>
<evidence type="ECO:0000259" key="2">
    <source>
        <dbReference type="Pfam" id="PF07732"/>
    </source>
</evidence>
<keyword evidence="4" id="KW-1185">Reference proteome</keyword>
<dbReference type="InterPro" id="IPR011707">
    <property type="entry name" value="Cu-oxidase-like_N"/>
</dbReference>
<feature type="domain" description="Plastocyanin-like" evidence="2">
    <location>
        <begin position="8"/>
        <end position="49"/>
    </location>
</feature>
<name>A0ABS8RL09_DATST</name>
<dbReference type="Pfam" id="PF07732">
    <property type="entry name" value="Cu-oxidase_3"/>
    <property type="match status" value="1"/>
</dbReference>
<gene>
    <name evidence="3" type="ORF">HAX54_026387</name>
</gene>
<evidence type="ECO:0000313" key="3">
    <source>
        <dbReference type="EMBL" id="MCD7447268.1"/>
    </source>
</evidence>
<proteinExistence type="inferred from homology"/>
<dbReference type="SUPFAM" id="SSF49503">
    <property type="entry name" value="Cupredoxins"/>
    <property type="match status" value="1"/>
</dbReference>
<accession>A0ABS8RL09</accession>
<dbReference type="EMBL" id="JACEIK010000032">
    <property type="protein sequence ID" value="MCD7447268.1"/>
    <property type="molecule type" value="Genomic_DNA"/>
</dbReference>
<organism evidence="3 4">
    <name type="scientific">Datura stramonium</name>
    <name type="common">Jimsonweed</name>
    <name type="synonym">Common thornapple</name>
    <dbReference type="NCBI Taxonomy" id="4076"/>
    <lineage>
        <taxon>Eukaryota</taxon>
        <taxon>Viridiplantae</taxon>
        <taxon>Streptophyta</taxon>
        <taxon>Embryophyta</taxon>
        <taxon>Tracheophyta</taxon>
        <taxon>Spermatophyta</taxon>
        <taxon>Magnoliopsida</taxon>
        <taxon>eudicotyledons</taxon>
        <taxon>Gunneridae</taxon>
        <taxon>Pentapetalae</taxon>
        <taxon>asterids</taxon>
        <taxon>lamiids</taxon>
        <taxon>Solanales</taxon>
        <taxon>Solanaceae</taxon>
        <taxon>Solanoideae</taxon>
        <taxon>Datureae</taxon>
        <taxon>Datura</taxon>
    </lineage>
</organism>
<dbReference type="Gene3D" id="2.60.40.420">
    <property type="entry name" value="Cupredoxins - blue copper proteins"/>
    <property type="match status" value="1"/>
</dbReference>
<sequence>MSLMVYPTPLGVPQQVILINGQFQDSKINCTSNNNIVVNVFNQLDEPFSYYMERGPAKEEFMARWSVGGYGPITIHSRPLIPVPFDAPEDDFSVLISDWYTKSHKTLKVSRQRTFPRKARRNHYKW</sequence>
<evidence type="ECO:0000256" key="1">
    <source>
        <dbReference type="ARBA" id="ARBA00010609"/>
    </source>
</evidence>
<reference evidence="3 4" key="1">
    <citation type="journal article" date="2021" name="BMC Genomics">
        <title>Datura genome reveals duplications of psychoactive alkaloid biosynthetic genes and high mutation rate following tissue culture.</title>
        <authorList>
            <person name="Rajewski A."/>
            <person name="Carter-House D."/>
            <person name="Stajich J."/>
            <person name="Litt A."/>
        </authorList>
    </citation>
    <scope>NUCLEOTIDE SEQUENCE [LARGE SCALE GENOMIC DNA]</scope>
    <source>
        <strain evidence="3">AR-01</strain>
    </source>
</reference>
<protein>
    <recommendedName>
        <fullName evidence="2">Plastocyanin-like domain-containing protein</fullName>
    </recommendedName>
</protein>
<comment type="similarity">
    <text evidence="1">Belongs to the multicopper oxidase family.</text>
</comment>